<dbReference type="PANTHER" id="PTHR11941">
    <property type="entry name" value="ENOYL-COA HYDRATASE-RELATED"/>
    <property type="match status" value="1"/>
</dbReference>
<proteinExistence type="inferred from homology"/>
<dbReference type="GO" id="GO:0016829">
    <property type="term" value="F:lyase activity"/>
    <property type="evidence" value="ECO:0007669"/>
    <property type="project" value="UniProtKB-KW"/>
</dbReference>
<evidence type="ECO:0000256" key="3">
    <source>
        <dbReference type="ARBA" id="ARBA00023239"/>
    </source>
</evidence>
<name>A0A9X2M5A4_STRMQ</name>
<dbReference type="InterPro" id="IPR029045">
    <property type="entry name" value="ClpP/crotonase-like_dom_sf"/>
</dbReference>
<gene>
    <name evidence="4" type="ORF">NQU54_41285</name>
</gene>
<dbReference type="CDD" id="cd06558">
    <property type="entry name" value="crotonase-like"/>
    <property type="match status" value="1"/>
</dbReference>
<dbReference type="EMBL" id="JANIIC010000074">
    <property type="protein sequence ID" value="MCQ8835298.1"/>
    <property type="molecule type" value="Genomic_DNA"/>
</dbReference>
<comment type="similarity">
    <text evidence="1">Belongs to the enoyl-CoA hydratase/isomerase family.</text>
</comment>
<dbReference type="Proteomes" id="UP001142400">
    <property type="component" value="Unassembled WGS sequence"/>
</dbReference>
<keyword evidence="2" id="KW-0443">Lipid metabolism</keyword>
<evidence type="ECO:0000313" key="5">
    <source>
        <dbReference type="Proteomes" id="UP001142400"/>
    </source>
</evidence>
<keyword evidence="5" id="KW-1185">Reference proteome</keyword>
<dbReference type="RefSeq" id="WP_257635474.1">
    <property type="nucleotide sequence ID" value="NZ_JANIIC010000074.1"/>
</dbReference>
<evidence type="ECO:0000313" key="4">
    <source>
        <dbReference type="EMBL" id="MCQ8835298.1"/>
    </source>
</evidence>
<evidence type="ECO:0000256" key="1">
    <source>
        <dbReference type="ARBA" id="ARBA00005254"/>
    </source>
</evidence>
<dbReference type="PANTHER" id="PTHR11941:SF169">
    <property type="entry name" value="(7AS)-7A-METHYL-1,5-DIOXO-2,3,5,6,7,7A-HEXAHYDRO-1H-INDENE-CARBOXYL-COA HYDROLASE"/>
    <property type="match status" value="1"/>
</dbReference>
<accession>A0A9X2M5A4</accession>
<organism evidence="4 5">
    <name type="scientific">Streptomyces malaysiensis subsp. samsunensis</name>
    <dbReference type="NCBI Taxonomy" id="459658"/>
    <lineage>
        <taxon>Bacteria</taxon>
        <taxon>Bacillati</taxon>
        <taxon>Actinomycetota</taxon>
        <taxon>Actinomycetes</taxon>
        <taxon>Kitasatosporales</taxon>
        <taxon>Streptomycetaceae</taxon>
        <taxon>Streptomyces</taxon>
        <taxon>Streptomyces violaceusniger group</taxon>
    </lineage>
</organism>
<protein>
    <submittedName>
        <fullName evidence="4">Enoyl-CoA hydratase/isomerase family protein</fullName>
    </submittedName>
</protein>
<dbReference type="AlphaFoldDB" id="A0A9X2M5A4"/>
<dbReference type="InterPro" id="IPR001753">
    <property type="entry name" value="Enoyl-CoA_hydra/iso"/>
</dbReference>
<dbReference type="Gene3D" id="3.90.226.10">
    <property type="entry name" value="2-enoyl-CoA Hydratase, Chain A, domain 1"/>
    <property type="match status" value="1"/>
</dbReference>
<reference evidence="4" key="1">
    <citation type="submission" date="2022-06" db="EMBL/GenBank/DDBJ databases">
        <title>WGS of actinobacteria.</title>
        <authorList>
            <person name="Thawai C."/>
        </authorList>
    </citation>
    <scope>NUCLEOTIDE SEQUENCE</scope>
    <source>
        <strain evidence="4">DSM 42010</strain>
    </source>
</reference>
<dbReference type="Pfam" id="PF00378">
    <property type="entry name" value="ECH_1"/>
    <property type="match status" value="1"/>
</dbReference>
<sequence>MTAGSNNIALSAVHASDEADGVVVITLNHPPANALSDSLVSDLTAKLETLAKGPDAPALVLTGAGERFFCAGGDMKEAVDFNADAMAGRMKSFHALLCALENYPRPLVCAVNGWCVGGGIEMALFADVVYSSTTARFVFPEIKHGMLPAVKGIAQVRGVLGDRAARRLLLGGEPIDAFDAKAIGIVDQVVNQDDLLSTALADARKAAAKPSAVFAALKRALRSGTAGWPDEEQLRVTVADARTVFLDPAARAAREGYNG</sequence>
<dbReference type="GO" id="GO:0006635">
    <property type="term" value="P:fatty acid beta-oxidation"/>
    <property type="evidence" value="ECO:0007669"/>
    <property type="project" value="TreeGrafter"/>
</dbReference>
<keyword evidence="3" id="KW-0456">Lyase</keyword>
<dbReference type="SUPFAM" id="SSF52096">
    <property type="entry name" value="ClpP/crotonase"/>
    <property type="match status" value="1"/>
</dbReference>
<comment type="caution">
    <text evidence="4">The sequence shown here is derived from an EMBL/GenBank/DDBJ whole genome shotgun (WGS) entry which is preliminary data.</text>
</comment>
<evidence type="ECO:0000256" key="2">
    <source>
        <dbReference type="ARBA" id="ARBA00023098"/>
    </source>
</evidence>